<feature type="region of interest" description="Disordered" evidence="9">
    <location>
        <begin position="726"/>
        <end position="763"/>
    </location>
</feature>
<feature type="compositionally biased region" description="Low complexity" evidence="9">
    <location>
        <begin position="728"/>
        <end position="739"/>
    </location>
</feature>
<feature type="compositionally biased region" description="Polar residues" evidence="9">
    <location>
        <begin position="1673"/>
        <end position="1682"/>
    </location>
</feature>
<feature type="compositionally biased region" description="Low complexity" evidence="9">
    <location>
        <begin position="936"/>
        <end position="946"/>
    </location>
</feature>
<dbReference type="InterPro" id="IPR027417">
    <property type="entry name" value="P-loop_NTPase"/>
</dbReference>
<keyword evidence="5" id="KW-0347">Helicase</keyword>
<evidence type="ECO:0000256" key="4">
    <source>
        <dbReference type="ARBA" id="ARBA00022801"/>
    </source>
</evidence>
<keyword evidence="6" id="KW-0067">ATP-binding</keyword>
<feature type="region of interest" description="Disordered" evidence="9">
    <location>
        <begin position="186"/>
        <end position="258"/>
    </location>
</feature>
<dbReference type="Gene3D" id="3.40.50.300">
    <property type="entry name" value="P-loop containing nucleotide triphosphate hydrolases"/>
    <property type="match status" value="1"/>
</dbReference>
<evidence type="ECO:0000256" key="6">
    <source>
        <dbReference type="ARBA" id="ARBA00022840"/>
    </source>
</evidence>
<accession>A0ABQ9NPD6</accession>
<dbReference type="SUPFAM" id="SSF47769">
    <property type="entry name" value="SAM/Pointed domain"/>
    <property type="match status" value="1"/>
</dbReference>
<keyword evidence="13" id="KW-1185">Reference proteome</keyword>
<feature type="compositionally biased region" description="Basic and acidic residues" evidence="9">
    <location>
        <begin position="922"/>
        <end position="935"/>
    </location>
</feature>
<dbReference type="Pfam" id="PF00271">
    <property type="entry name" value="Helicase_C"/>
    <property type="match status" value="1"/>
</dbReference>
<feature type="domain" description="Helicase C-terminal" evidence="11">
    <location>
        <begin position="1399"/>
        <end position="1549"/>
    </location>
</feature>
<dbReference type="InterPro" id="IPR013761">
    <property type="entry name" value="SAM/pointed_sf"/>
</dbReference>
<dbReference type="PANTHER" id="PTHR45797">
    <property type="entry name" value="RAD54-LIKE"/>
    <property type="match status" value="1"/>
</dbReference>
<feature type="compositionally biased region" description="Low complexity" evidence="9">
    <location>
        <begin position="1788"/>
        <end position="1799"/>
    </location>
</feature>
<keyword evidence="7" id="KW-0238">DNA-binding</keyword>
<evidence type="ECO:0000313" key="13">
    <source>
        <dbReference type="Proteomes" id="UP001172684"/>
    </source>
</evidence>
<evidence type="ECO:0000256" key="2">
    <source>
        <dbReference type="ARBA" id="ARBA00007025"/>
    </source>
</evidence>
<dbReference type="Proteomes" id="UP001172684">
    <property type="component" value="Unassembled WGS sequence"/>
</dbReference>
<feature type="compositionally biased region" description="Acidic residues" evidence="9">
    <location>
        <begin position="597"/>
        <end position="606"/>
    </location>
</feature>
<evidence type="ECO:0000256" key="9">
    <source>
        <dbReference type="SAM" id="MobiDB-lite"/>
    </source>
</evidence>
<keyword evidence="4" id="KW-0378">Hydrolase</keyword>
<dbReference type="CDD" id="cd18793">
    <property type="entry name" value="SF2_C_SNF"/>
    <property type="match status" value="1"/>
</dbReference>
<feature type="region of interest" description="Disordered" evidence="9">
    <location>
        <begin position="922"/>
        <end position="962"/>
    </location>
</feature>
<evidence type="ECO:0000256" key="7">
    <source>
        <dbReference type="ARBA" id="ARBA00023125"/>
    </source>
</evidence>
<evidence type="ECO:0000313" key="12">
    <source>
        <dbReference type="EMBL" id="KAJ9661742.1"/>
    </source>
</evidence>
<evidence type="ECO:0008006" key="14">
    <source>
        <dbReference type="Google" id="ProtNLM"/>
    </source>
</evidence>
<feature type="compositionally biased region" description="Basic and acidic residues" evidence="9">
    <location>
        <begin position="947"/>
        <end position="961"/>
    </location>
</feature>
<evidence type="ECO:0000259" key="10">
    <source>
        <dbReference type="PROSITE" id="PS51192"/>
    </source>
</evidence>
<dbReference type="SUPFAM" id="SSF52540">
    <property type="entry name" value="P-loop containing nucleoside triphosphate hydrolases"/>
    <property type="match status" value="2"/>
</dbReference>
<dbReference type="InterPro" id="IPR014001">
    <property type="entry name" value="Helicase_ATP-bd"/>
</dbReference>
<keyword evidence="8" id="KW-0539">Nucleus</keyword>
<dbReference type="Gene3D" id="3.40.50.10810">
    <property type="entry name" value="Tandem AAA-ATPase domain"/>
    <property type="match status" value="1"/>
</dbReference>
<feature type="region of interest" description="Disordered" evidence="9">
    <location>
        <begin position="1669"/>
        <end position="1731"/>
    </location>
</feature>
<comment type="subcellular location">
    <subcellularLocation>
        <location evidence="1">Nucleus</location>
    </subcellularLocation>
</comment>
<evidence type="ECO:0000256" key="1">
    <source>
        <dbReference type="ARBA" id="ARBA00004123"/>
    </source>
</evidence>
<feature type="domain" description="Helicase ATP-binding" evidence="10">
    <location>
        <begin position="1015"/>
        <end position="1202"/>
    </location>
</feature>
<comment type="similarity">
    <text evidence="2">Belongs to the SNF2/RAD54 helicase family.</text>
</comment>
<organism evidence="12 13">
    <name type="scientific">Coniosporium apollinis</name>
    <dbReference type="NCBI Taxonomy" id="61459"/>
    <lineage>
        <taxon>Eukaryota</taxon>
        <taxon>Fungi</taxon>
        <taxon>Dikarya</taxon>
        <taxon>Ascomycota</taxon>
        <taxon>Pezizomycotina</taxon>
        <taxon>Dothideomycetes</taxon>
        <taxon>Dothideomycetes incertae sedis</taxon>
        <taxon>Coniosporium</taxon>
    </lineage>
</organism>
<feature type="compositionally biased region" description="Polar residues" evidence="9">
    <location>
        <begin position="1705"/>
        <end position="1723"/>
    </location>
</feature>
<dbReference type="EMBL" id="JAPDRL010000055">
    <property type="protein sequence ID" value="KAJ9661742.1"/>
    <property type="molecule type" value="Genomic_DNA"/>
</dbReference>
<feature type="region of interest" description="Disordered" evidence="9">
    <location>
        <begin position="1329"/>
        <end position="1354"/>
    </location>
</feature>
<evidence type="ECO:0000256" key="8">
    <source>
        <dbReference type="ARBA" id="ARBA00023242"/>
    </source>
</evidence>
<feature type="compositionally biased region" description="Acidic residues" evidence="9">
    <location>
        <begin position="650"/>
        <end position="670"/>
    </location>
</feature>
<feature type="region of interest" description="Disordered" evidence="9">
    <location>
        <begin position="149"/>
        <end position="172"/>
    </location>
</feature>
<gene>
    <name evidence="12" type="ORF">H2201_006413</name>
</gene>
<dbReference type="SMART" id="SM00487">
    <property type="entry name" value="DEXDc"/>
    <property type="match status" value="1"/>
</dbReference>
<dbReference type="Gene3D" id="1.10.150.50">
    <property type="entry name" value="Transcription Factor, Ets-1"/>
    <property type="match status" value="1"/>
</dbReference>
<proteinExistence type="inferred from homology"/>
<protein>
    <recommendedName>
        <fullName evidence="14">SNF2 family helicase/ATPase</fullName>
    </recommendedName>
</protein>
<sequence length="1829" mass="204170">MASTDPWDWSVDDVVEAFCGWTSVAPRTQLPDPQILETKLREQEVNGSTLLTAIDHVVLKEEFGIKPLGQRNAIVLAINRLRPQSQLYETHIGLPPTSQNSFGGVPFSPSQIYPLSQPFTPSQPFAYLGSPAPISSPYVPTYRGLPPIPSFPLPSPERTPHSPVRQPAPSAAVGADVGVHIRPGEILVEDEHGRKRRKLNLSAPLPQSGEARPEAMSVDARDGALPEIGPHGDQPGQGSSQVVMSKKEQRDNHRPFKDQHARINIRGFLGRQKLPVDRVFFDETAIGQELPTDTDMITTEEGLKAATGFEFAFVNSVEAEGVQRYVQKQMRHFMLGPERDEITRSGQPATVVHPYRDSLRGDQSRHAILFERNGERVSATKQDATLQDSDLPLDTNDNHDWDFLMHWNKEKGGDEVLPVLGESDDDSVYSSTFVAELEAERKEAEESANSKRGPLTMEEKFTVMDEEVNSLAESWRARKLPLREARAWNVWSSAKTLKQRTILITKAEQRIEMFNTRIQKYKVDIFQQIWDKASDLRQQCQILEQTVFDREEESFKISVWRRQHPPPRLTGTVRSKKRIARVHDSEGGESVGSESDAASEVDDIIEEPAVTDADGPGIPAVGSAEASPEPLQQTIADPKLSSPDGHDNEESLPEPNVDDEMDDEMDDEVDDKMDADLDALLMPIEAADTASEYIPSAHSSPAPLLKAKSEPRVLNPIRSTEVIDLTISSSPSKASSEPPTDNESLRKLVSQRSKPLTGSPEDASVEDVRAWPWSMLEERNDRKRLVIKLLRTMTQPADYRSMKKYLEAKTESKFTAKVKESLNDMEKGQSDSAEGKSSKLKIITRFSRLYMCWHLCSHRFWSGDIASEKIRACQVKTFDKDFEPFYQFLRIVLLHTEGPAEITSEQPTAAVQPFPRLKITHRSSEEQRELSEEKSSSTLAAQQSAAERQRAQAEREKELREQYGSNFSLDDNRIIVNTGRSDEEAFIYINPHIGADIKKHQIEGVQFMWREIVSAGKTMQAITLLVTIAEAAASGDPAVFEQIPGNLRKSRSMILCPPSLILNWQDELLRWAPDPRAKNIGQIHYITSEIKLPDRLEVINDWYHDGGVLIIGYEMLRMLVENKSKGGQAPLNPEQHDVTAKQLLNGPNIIVADEAHKLKRSTTGVSKVAARFKSRSRVALTGSPLANNLEEYWAMINWISPGYLGDLPEFKSNYKEPIEEGLYAESTPYEHRRALKKLAVLKNDIDPKVNRADITVLKDNLKPKIEFVITVPLTPLQEEAYKLFVRSLLSGLSDDVANTRLWSWLAILNLLCNHPKTFIDKITQKDVKKRPKKSAKQPKVADEPEDEAVDAADNPEVIPSDVDVSELKLSTSLVQQLEHLFAAIDRPISSTKYSHKVEMFVRILKLARDAGDRVLVFSHSIPTLDYLAELLTKLKKRFARLDGKTGMSRRQKLSKDFNDSDDYDVFLISTRAGGLGFNLPGANRVVIFDFSFNPTWEEQAIGRSYRIGQDKPVFVYRLIAGGTFETKIWDTAVFKTQLASRVVDRKNPMRYAAKSRDMLFKPKPVQQMDLSDYKGKDPQVLDYILESSDIIRAISTTETLQKEAGDDLTAEEKDEVKQMIAEEKLKKENPALWRTRQAQAAQAPEAARDEAWQRQFAALVATGNQPGLAGHTTDFSASQMSANPGPHPLTANFAPANMTQRHDSSTTPPEVNDKTVNLTSLPYTPSAPALHIPPKATTIAIDSVEKGDAPAPESPPPVQYAATPPSSPPPMTSPRDSPDSVLGPPVKPDAITPPATADAGSTQATSDASKPSPSNVLDTLRNTFRWPRN</sequence>
<dbReference type="PROSITE" id="PS51192">
    <property type="entry name" value="HELICASE_ATP_BIND_1"/>
    <property type="match status" value="1"/>
</dbReference>
<dbReference type="InterPro" id="IPR001650">
    <property type="entry name" value="Helicase_C-like"/>
</dbReference>
<evidence type="ECO:0000259" key="11">
    <source>
        <dbReference type="PROSITE" id="PS51194"/>
    </source>
</evidence>
<dbReference type="Pfam" id="PF24580">
    <property type="entry name" value="DUF7607"/>
    <property type="match status" value="1"/>
</dbReference>
<dbReference type="Pfam" id="PF00176">
    <property type="entry name" value="SNF2-rel_dom"/>
    <property type="match status" value="1"/>
</dbReference>
<evidence type="ECO:0000256" key="5">
    <source>
        <dbReference type="ARBA" id="ARBA00022806"/>
    </source>
</evidence>
<dbReference type="PANTHER" id="PTHR45797:SF1">
    <property type="entry name" value="HELICASE ARIP4"/>
    <property type="match status" value="1"/>
</dbReference>
<dbReference type="InterPro" id="IPR049730">
    <property type="entry name" value="SNF2/RAD54-like_C"/>
</dbReference>
<dbReference type="InterPro" id="IPR000330">
    <property type="entry name" value="SNF2_N"/>
</dbReference>
<comment type="caution">
    <text evidence="12">The sequence shown here is derived from an EMBL/GenBank/DDBJ whole genome shotgun (WGS) entry which is preliminary data.</text>
</comment>
<dbReference type="InterPro" id="IPR038718">
    <property type="entry name" value="SNF2-like_sf"/>
</dbReference>
<evidence type="ECO:0000256" key="3">
    <source>
        <dbReference type="ARBA" id="ARBA00022741"/>
    </source>
</evidence>
<reference evidence="12" key="1">
    <citation type="submission" date="2022-10" db="EMBL/GenBank/DDBJ databases">
        <title>Culturing micro-colonial fungi from biological soil crusts in the Mojave desert and describing Neophaeococcomyces mojavensis, and introducing the new genera and species Taxawa tesnikishii.</title>
        <authorList>
            <person name="Kurbessoian T."/>
            <person name="Stajich J.E."/>
        </authorList>
    </citation>
    <scope>NUCLEOTIDE SEQUENCE</scope>
    <source>
        <strain evidence="12">TK_1</strain>
    </source>
</reference>
<feature type="region of interest" description="Disordered" evidence="9">
    <location>
        <begin position="1746"/>
        <end position="1829"/>
    </location>
</feature>
<dbReference type="InterPro" id="IPR056026">
    <property type="entry name" value="DUF7607"/>
</dbReference>
<dbReference type="SMART" id="SM00490">
    <property type="entry name" value="HELICc"/>
    <property type="match status" value="1"/>
</dbReference>
<feature type="compositionally biased region" description="Basic and acidic residues" evidence="9">
    <location>
        <begin position="245"/>
        <end position="258"/>
    </location>
</feature>
<dbReference type="InterPro" id="IPR044574">
    <property type="entry name" value="ARIP4-like"/>
</dbReference>
<keyword evidence="3" id="KW-0547">Nucleotide-binding</keyword>
<name>A0ABQ9NPD6_9PEZI</name>
<feature type="region of interest" description="Disordered" evidence="9">
    <location>
        <begin position="566"/>
        <end position="670"/>
    </location>
</feature>
<feature type="compositionally biased region" description="Polar residues" evidence="9">
    <location>
        <begin position="1800"/>
        <end position="1822"/>
    </location>
</feature>
<dbReference type="PROSITE" id="PS51194">
    <property type="entry name" value="HELICASE_CTER"/>
    <property type="match status" value="1"/>
</dbReference>